<protein>
    <recommendedName>
        <fullName evidence="5">PEP-CTERM protein-sorting domain-containing protein</fullName>
    </recommendedName>
</protein>
<evidence type="ECO:0000256" key="2">
    <source>
        <dbReference type="SAM" id="SignalP"/>
    </source>
</evidence>
<feature type="signal peptide" evidence="2">
    <location>
        <begin position="1"/>
        <end position="20"/>
    </location>
</feature>
<accession>A0A177PES3</accession>
<keyword evidence="1" id="KW-0472">Membrane</keyword>
<dbReference type="EMBL" id="LUUK01000017">
    <property type="protein sequence ID" value="OAI27860.1"/>
    <property type="molecule type" value="Genomic_DNA"/>
</dbReference>
<dbReference type="Proteomes" id="UP000077628">
    <property type="component" value="Unassembled WGS sequence"/>
</dbReference>
<keyword evidence="2" id="KW-0732">Signal</keyword>
<keyword evidence="4" id="KW-1185">Reference proteome</keyword>
<keyword evidence="1" id="KW-0812">Transmembrane</keyword>
<proteinExistence type="predicted"/>
<feature type="transmembrane region" description="Helical" evidence="1">
    <location>
        <begin position="239"/>
        <end position="256"/>
    </location>
</feature>
<evidence type="ECO:0008006" key="5">
    <source>
        <dbReference type="Google" id="ProtNLM"/>
    </source>
</evidence>
<organism evidence="3 4">
    <name type="scientific">Methylomonas koyamae</name>
    <dbReference type="NCBI Taxonomy" id="702114"/>
    <lineage>
        <taxon>Bacteria</taxon>
        <taxon>Pseudomonadati</taxon>
        <taxon>Pseudomonadota</taxon>
        <taxon>Gammaproteobacteria</taxon>
        <taxon>Methylococcales</taxon>
        <taxon>Methylococcaceae</taxon>
        <taxon>Methylomonas</taxon>
    </lineage>
</organism>
<name>A0A177PES3_9GAMM</name>
<evidence type="ECO:0000256" key="1">
    <source>
        <dbReference type="SAM" id="Phobius"/>
    </source>
</evidence>
<evidence type="ECO:0000313" key="4">
    <source>
        <dbReference type="Proteomes" id="UP000077628"/>
    </source>
</evidence>
<gene>
    <name evidence="3" type="ORF">A1355_18000</name>
</gene>
<dbReference type="STRING" id="702114.A1355_18000"/>
<dbReference type="OrthoDB" id="5572516at2"/>
<dbReference type="AlphaFoldDB" id="A0A177PES3"/>
<reference evidence="4" key="1">
    <citation type="submission" date="2016-03" db="EMBL/GenBank/DDBJ databases">
        <authorList>
            <person name="Heylen K."/>
            <person name="De Vos P."/>
            <person name="Vekeman B."/>
        </authorList>
    </citation>
    <scope>NUCLEOTIDE SEQUENCE [LARGE SCALE GENOMIC DNA]</scope>
    <source>
        <strain evidence="4">R-45383</strain>
    </source>
</reference>
<dbReference type="RefSeq" id="WP_064024358.1">
    <property type="nucleotide sequence ID" value="NZ_LUUK01000017.1"/>
</dbReference>
<sequence length="261" mass="27825">MKFLYLIVLSLTLAATSAHGATVSGGSLIINIDRDAFENGIDLDRTAAPSIYVEEYYDASLASKTFEELRDYNTPVDLTDYAANEIPATGLKFTVNGAHVADNPSGRHNSATTFTFDPNDITGTASGSIGLAGGLRYRVDVAPPTNRVLMGDMTLTYNPAEALKTPESSDWVIYNTLGFKAVAFELFNVVSEINGNVLSLSGELGYGWGFDHLGAGPARNANARIGTFSFQTSVVPLPAAVWMFMTGLIGMGVSGFRNRSA</sequence>
<feature type="chain" id="PRO_5008070287" description="PEP-CTERM protein-sorting domain-containing protein" evidence="2">
    <location>
        <begin position="21"/>
        <end position="261"/>
    </location>
</feature>
<evidence type="ECO:0000313" key="3">
    <source>
        <dbReference type="EMBL" id="OAI27860.1"/>
    </source>
</evidence>
<keyword evidence="1" id="KW-1133">Transmembrane helix</keyword>
<comment type="caution">
    <text evidence="3">The sequence shown here is derived from an EMBL/GenBank/DDBJ whole genome shotgun (WGS) entry which is preliminary data.</text>
</comment>